<feature type="compositionally biased region" description="Polar residues" evidence="1">
    <location>
        <begin position="161"/>
        <end position="174"/>
    </location>
</feature>
<reference evidence="2 3" key="1">
    <citation type="journal article" date="2021" name="Elife">
        <title>Chloroplast acquisition without the gene transfer in kleptoplastic sea slugs, Plakobranchus ocellatus.</title>
        <authorList>
            <person name="Maeda T."/>
            <person name="Takahashi S."/>
            <person name="Yoshida T."/>
            <person name="Shimamura S."/>
            <person name="Takaki Y."/>
            <person name="Nagai Y."/>
            <person name="Toyoda A."/>
            <person name="Suzuki Y."/>
            <person name="Arimoto A."/>
            <person name="Ishii H."/>
            <person name="Satoh N."/>
            <person name="Nishiyama T."/>
            <person name="Hasebe M."/>
            <person name="Maruyama T."/>
            <person name="Minagawa J."/>
            <person name="Obokata J."/>
            <person name="Shigenobu S."/>
        </authorList>
    </citation>
    <scope>NUCLEOTIDE SEQUENCE [LARGE SCALE GENOMIC DNA]</scope>
</reference>
<proteinExistence type="predicted"/>
<comment type="caution">
    <text evidence="2">The sequence shown here is derived from an EMBL/GenBank/DDBJ whole genome shotgun (WGS) entry which is preliminary data.</text>
</comment>
<dbReference type="AlphaFoldDB" id="A0AAV4FHK5"/>
<feature type="compositionally biased region" description="Polar residues" evidence="1">
    <location>
        <begin position="523"/>
        <end position="542"/>
    </location>
</feature>
<feature type="region of interest" description="Disordered" evidence="1">
    <location>
        <begin position="118"/>
        <end position="146"/>
    </location>
</feature>
<evidence type="ECO:0000313" key="2">
    <source>
        <dbReference type="EMBL" id="GFR72893.1"/>
    </source>
</evidence>
<sequence>MSFVLVFVTPGVAGLTGGAGGKKPPIIIVSNKKGMSGSVVRGGSILQTLPYGNSGTVMSALRPSLLKPGTIKTLDASGGEAKSTLGGVITTSTPSSNSGQTNTGKITTLADLIADVNDSTSWEPGKKTSEGGTQLESGSGGAPVNKPVIVLPSLAVRTPRPVTSIQSSTVATTSPGGGTVVIMPTKPVISMGTKRAPKSRPRKSAKNKLGPPEQDSTTRKPGVSLLTGEVKPGVSSSMGTSMSSSSSSGSAVFSSVSSVTTTVAAANTPTMSTSSSGTQSQQGPQVSSANQTTETSQQQQHHHHHPQNQQQQQGQQSSFPDLNRMWQNNFGSMPPVGANSSNNNNQQTVGPNNFPHSNKNNANSNSNAVSGNSGFMMPNSSNQPQGPATMQTQPSGASVNNQNMGGFGGQQMGIPGTNNQQPYGAMNNTYMPGNMGQSGNMGPYGPGQAPAAGGQNFSGPYMSGFHPGYMGPPTGPFGQNMHTPIQNQNLVRPSQQGMYGGGSQNPAPGNFGPSSSSFGMQGEGNQQGPFGGNTSFPNNSGGQVPFGQNQSNMQDQSSLSSLLSDTKVDHNFSQPASSLAPPAPSIPLTSSSQSPSRFLAPNNPNKQPASMFDHDSSGNFPPPSSSVSHSVGGMLASPAKPGGNSRDPSPFSLTMLGSDSSSSSNADALSANNEKRSKSSSKTKGSGSSAAGSKSKSSKKKSSSSSNTGSSSTQIPSENAAAGPQRSSGSQSGNSNKQQQQQTKSSTLNIPSPGPLRHQNNASLGDNSGNSSRPSSHTSVGGADQAGVSGPPAFGNLMPGPALNTSSSSSNMTATSNSNNSIINFPSFQPTLGSVGGGGSSGAFESSLDAFGIPPLSSSLSSMMGSGPLSSEMGMGGSAFRAHQSSSVPASSAPLGIPPSSINSASPFGSISNMPGLGFNSGMSAFAGGFGGGGYGGMPASFGGYGGGYGAGAFSSGMMPPHPASSQPMMGYGHPQAALGYPSMSSLMMGAPAPPPAGPGAMWPMMTPPTAMIGTGYGYPTPHASMGFPAPGLDGQGFGSLGPGPSNN</sequence>
<feature type="compositionally biased region" description="Low complexity" evidence="1">
    <location>
        <begin position="804"/>
        <end position="815"/>
    </location>
</feature>
<name>A0AAV4FHK5_9GAST</name>
<feature type="compositionally biased region" description="Polar residues" evidence="1">
    <location>
        <begin position="758"/>
        <end position="779"/>
    </location>
</feature>
<feature type="compositionally biased region" description="Low complexity" evidence="1">
    <location>
        <begin position="727"/>
        <end position="747"/>
    </location>
</feature>
<evidence type="ECO:0000313" key="3">
    <source>
        <dbReference type="Proteomes" id="UP000762676"/>
    </source>
</evidence>
<dbReference type="Proteomes" id="UP000762676">
    <property type="component" value="Unassembled WGS sequence"/>
</dbReference>
<feature type="compositionally biased region" description="Low complexity" evidence="1">
    <location>
        <begin position="268"/>
        <end position="288"/>
    </location>
</feature>
<organism evidence="2 3">
    <name type="scientific">Elysia marginata</name>
    <dbReference type="NCBI Taxonomy" id="1093978"/>
    <lineage>
        <taxon>Eukaryota</taxon>
        <taxon>Metazoa</taxon>
        <taxon>Spiralia</taxon>
        <taxon>Lophotrochozoa</taxon>
        <taxon>Mollusca</taxon>
        <taxon>Gastropoda</taxon>
        <taxon>Heterobranchia</taxon>
        <taxon>Euthyneura</taxon>
        <taxon>Panpulmonata</taxon>
        <taxon>Sacoglossa</taxon>
        <taxon>Placobranchoidea</taxon>
        <taxon>Plakobranchidae</taxon>
        <taxon>Elysia</taxon>
    </lineage>
</organism>
<feature type="region of interest" description="Disordered" evidence="1">
    <location>
        <begin position="160"/>
        <end position="252"/>
    </location>
</feature>
<feature type="compositionally biased region" description="Low complexity" evidence="1">
    <location>
        <begin position="703"/>
        <end position="713"/>
    </location>
</feature>
<feature type="compositionally biased region" description="Low complexity" evidence="1">
    <location>
        <begin position="680"/>
        <end position="695"/>
    </location>
</feature>
<feature type="compositionally biased region" description="Polar residues" evidence="1">
    <location>
        <begin position="317"/>
        <end position="331"/>
    </location>
</feature>
<feature type="compositionally biased region" description="Low complexity" evidence="1">
    <location>
        <begin position="658"/>
        <end position="672"/>
    </location>
</feature>
<feature type="region of interest" description="Disordered" evidence="1">
    <location>
        <begin position="492"/>
        <end position="815"/>
    </location>
</feature>
<feature type="compositionally biased region" description="Low complexity" evidence="1">
    <location>
        <begin position="548"/>
        <end position="565"/>
    </location>
</feature>
<feature type="compositionally biased region" description="Low complexity" evidence="1">
    <location>
        <begin position="307"/>
        <end position="316"/>
    </location>
</feature>
<feature type="region of interest" description="Disordered" evidence="1">
    <location>
        <begin position="268"/>
        <end position="396"/>
    </location>
</feature>
<gene>
    <name evidence="2" type="ORF">ElyMa_003853200</name>
</gene>
<feature type="compositionally biased region" description="Polar residues" evidence="1">
    <location>
        <begin position="378"/>
        <end position="396"/>
    </location>
</feature>
<feature type="compositionally biased region" description="Low complexity" evidence="1">
    <location>
        <begin position="342"/>
        <end position="373"/>
    </location>
</feature>
<feature type="compositionally biased region" description="Basic residues" evidence="1">
    <location>
        <begin position="195"/>
        <end position="206"/>
    </location>
</feature>
<protein>
    <submittedName>
        <fullName evidence="2">Uncharacterized protein</fullName>
    </submittedName>
</protein>
<evidence type="ECO:0000256" key="1">
    <source>
        <dbReference type="SAM" id="MobiDB-lite"/>
    </source>
</evidence>
<accession>A0AAV4FHK5</accession>
<keyword evidence="3" id="KW-1185">Reference proteome</keyword>
<feature type="compositionally biased region" description="Low complexity" evidence="1">
    <location>
        <begin position="573"/>
        <end position="596"/>
    </location>
</feature>
<feature type="compositionally biased region" description="Low complexity" evidence="1">
    <location>
        <begin position="234"/>
        <end position="252"/>
    </location>
</feature>
<dbReference type="EMBL" id="BMAT01007857">
    <property type="protein sequence ID" value="GFR72893.1"/>
    <property type="molecule type" value="Genomic_DNA"/>
</dbReference>
<feature type="compositionally biased region" description="Low complexity" evidence="1">
    <location>
        <begin position="505"/>
        <end position="519"/>
    </location>
</feature>